<evidence type="ECO:0000313" key="2">
    <source>
        <dbReference type="Proteomes" id="UP001281614"/>
    </source>
</evidence>
<evidence type="ECO:0000313" key="1">
    <source>
        <dbReference type="EMBL" id="KAK2754908.1"/>
    </source>
</evidence>
<dbReference type="AlphaFoldDB" id="A0AAD9YC10"/>
<dbReference type="Proteomes" id="UP001281614">
    <property type="component" value="Unassembled WGS sequence"/>
</dbReference>
<protein>
    <submittedName>
        <fullName evidence="1">Chitinase 3</fullName>
    </submittedName>
</protein>
<comment type="caution">
    <text evidence="1">The sequence shown here is derived from an EMBL/GenBank/DDBJ whole genome shotgun (WGS) entry which is preliminary data.</text>
</comment>
<accession>A0AAD9YC10</accession>
<sequence length="198" mass="22582">MDHWVPMLRFKDRGQSGSYINLGFDEHVYGLLCNVIINSGFDIVDLGVENTTVGNAKIKPPALEEGLWKKLLDHARPWRHRAPRFGRSTLKDFERWFRAGGTEIVHSPHKIVMSVMANKSTGDRSTWTDGDKIKKGFREVLAKYPDMGGRCCLEYNAVLSDEENGKSVHYPEKWSQMVYKLIHGRQLGGDSAIVLWLH</sequence>
<keyword evidence="2" id="KW-1185">Reference proteome</keyword>
<proteinExistence type="predicted"/>
<dbReference type="EMBL" id="VYYT01000223">
    <property type="protein sequence ID" value="KAK2754908.1"/>
    <property type="molecule type" value="Genomic_DNA"/>
</dbReference>
<organism evidence="1 2">
    <name type="scientific">Colletotrichum kahawae</name>
    <name type="common">Coffee berry disease fungus</name>
    <dbReference type="NCBI Taxonomy" id="34407"/>
    <lineage>
        <taxon>Eukaryota</taxon>
        <taxon>Fungi</taxon>
        <taxon>Dikarya</taxon>
        <taxon>Ascomycota</taxon>
        <taxon>Pezizomycotina</taxon>
        <taxon>Sordariomycetes</taxon>
        <taxon>Hypocreomycetidae</taxon>
        <taxon>Glomerellales</taxon>
        <taxon>Glomerellaceae</taxon>
        <taxon>Colletotrichum</taxon>
        <taxon>Colletotrichum gloeosporioides species complex</taxon>
    </lineage>
</organism>
<reference evidence="1" key="1">
    <citation type="submission" date="2023-02" db="EMBL/GenBank/DDBJ databases">
        <title>Colletotrichum kahawae CIFC_Que2 genome sequencing and assembly.</title>
        <authorList>
            <person name="Baroncelli R."/>
        </authorList>
    </citation>
    <scope>NUCLEOTIDE SEQUENCE</scope>
    <source>
        <strain evidence="1">CIFC_Que2</strain>
    </source>
</reference>
<name>A0AAD9YC10_COLKA</name>
<gene>
    <name evidence="1" type="ORF">CKAH01_05922</name>
</gene>